<dbReference type="GO" id="GO:0003677">
    <property type="term" value="F:DNA binding"/>
    <property type="evidence" value="ECO:0007669"/>
    <property type="project" value="UniProtKB-KW"/>
</dbReference>
<name>A0A427YTW4_9TREE</name>
<protein>
    <recommendedName>
        <fullName evidence="6">Zn(2)-C6 fungal-type domain-containing protein</fullName>
    </recommendedName>
</protein>
<feature type="compositionally biased region" description="Low complexity" evidence="5">
    <location>
        <begin position="142"/>
        <end position="151"/>
    </location>
</feature>
<dbReference type="Proteomes" id="UP000279259">
    <property type="component" value="Unassembled WGS sequence"/>
</dbReference>
<sequence>MDPSLLQPTLTGSTNSSVNASTSASANANANTNPSSTPKEDVKPSLPAADIDANQIDVDDTDDHGDDFDDDMDGSGENVKRPRLRLAHACDRCRKRKIRCDTQQPCGPCQATRNECTFHTPSRRISKPKVSGVGAGAGAGGDIARSSSAGGVKRPHSPQRSSTAAGLLSGGNPANLEARLAALESMLRDVPPNVHNAFLSTLDARLGSGTGVGIKEGKGEGVGVAVEALAGTAYDSLGLDGTWGAGASSSAGLNALSALGRLGSSSTLAPGLGNFPDTTALGWGRKIEKRKEEEGVNEMAKRMEGMSFFYEDEIGQAKWQGATSGFPLLDILTAKNASPEEQVPPAVTEEVSPNNSNSSPADPTRRASSQSAVSVARGSVSAARRAVSANPPSPSRKKERFFPDRTPRPHQTLNPEASWKVITGVIPPDLMDTLVRCYLSTSHLLWPFLHVPSFLADYANPQQWGEPGFACFIVAVCTLSSRHVDDPRVRANPTDPSTAGKQYFELFKRLRDLPSADRPTLYSIQAAFLAAIYAFGLGNLSKAFALQAESITLCLDGGLHRSVDGYDHFDPVEKETRKRTFWSIYSWDKQSAALFGRPPIIHLRDCDVTEPLIADDENLTAEGLKDQPNETTSRICAFVAAIRLHGVIDSATQPSSFPTSPFLARAAATIGRRSPQNESLRDEESLLEEWTRLLPKYWHYDTETANSRDPIRITQAERLHCQLEHLVKMIIYRHKFSGFVAMPASTADERARHLDLCRKAMQCALTIIADHVHISQRGMMTYYGVHVIHQLAQAGRTLVAVILNCRNADFRPLISPAIEGLRSCVGLLRRFSGRYLCGLRSADIIDEFCRICNIPVDSPRVPDGTGRPSPAWLRPVRRKPTPPSSATPSHSDSPSATYTGEDIMSAPPDLSNPSRTSLGHGLSGHVKNPSLSRGELDALFNTSEYFDLSAMSPGVNVTALDSTPNTNANTNTSAAAGMGSNTGLTATLGFGAFGDVTNSNAANGMNLDTTTTPTFDFGLGSMGGMSGMAGMAGMAGMDMGISNGGVGVGLQFDYGGSSGFGGEMLAGEGMDTVSDGLKSGENQGLSAATILSLLEQGNFDYGSMFTDQAPLADDFS</sequence>
<dbReference type="AlphaFoldDB" id="A0A427YTW4"/>
<dbReference type="CDD" id="cd00067">
    <property type="entry name" value="GAL4"/>
    <property type="match status" value="1"/>
</dbReference>
<dbReference type="EMBL" id="RSCD01000002">
    <property type="protein sequence ID" value="RSH94445.1"/>
    <property type="molecule type" value="Genomic_DNA"/>
</dbReference>
<feature type="compositionally biased region" description="Acidic residues" evidence="5">
    <location>
        <begin position="57"/>
        <end position="74"/>
    </location>
</feature>
<evidence type="ECO:0000313" key="7">
    <source>
        <dbReference type="EMBL" id="RSH94445.1"/>
    </source>
</evidence>
<feature type="compositionally biased region" description="Low complexity" evidence="5">
    <location>
        <begin position="11"/>
        <end position="37"/>
    </location>
</feature>
<evidence type="ECO:0000259" key="6">
    <source>
        <dbReference type="PROSITE" id="PS50048"/>
    </source>
</evidence>
<keyword evidence="8" id="KW-1185">Reference proteome</keyword>
<dbReference type="InterPro" id="IPR001138">
    <property type="entry name" value="Zn2Cys6_DnaBD"/>
</dbReference>
<dbReference type="SMART" id="SM00906">
    <property type="entry name" value="Fungal_trans"/>
    <property type="match status" value="1"/>
</dbReference>
<dbReference type="PROSITE" id="PS00463">
    <property type="entry name" value="ZN2_CY6_FUNGAL_1"/>
    <property type="match status" value="1"/>
</dbReference>
<feature type="region of interest" description="Disordered" evidence="5">
    <location>
        <begin position="1"/>
        <end position="80"/>
    </location>
</feature>
<dbReference type="STRING" id="1890683.A0A427YTW4"/>
<feature type="region of interest" description="Disordered" evidence="5">
    <location>
        <begin position="123"/>
        <end position="170"/>
    </location>
</feature>
<keyword evidence="2" id="KW-0479">Metal-binding</keyword>
<dbReference type="PROSITE" id="PS50048">
    <property type="entry name" value="ZN2_CY6_FUNGAL_2"/>
    <property type="match status" value="1"/>
</dbReference>
<dbReference type="PANTHER" id="PTHR46910">
    <property type="entry name" value="TRANSCRIPTION FACTOR PDR1"/>
    <property type="match status" value="1"/>
</dbReference>
<accession>A0A427YTW4</accession>
<dbReference type="SUPFAM" id="SSF57701">
    <property type="entry name" value="Zn2/Cys6 DNA-binding domain"/>
    <property type="match status" value="1"/>
</dbReference>
<evidence type="ECO:0000256" key="1">
    <source>
        <dbReference type="ARBA" id="ARBA00004123"/>
    </source>
</evidence>
<evidence type="ECO:0000256" key="3">
    <source>
        <dbReference type="ARBA" id="ARBA00023125"/>
    </source>
</evidence>
<evidence type="ECO:0000256" key="5">
    <source>
        <dbReference type="SAM" id="MobiDB-lite"/>
    </source>
</evidence>
<keyword evidence="4" id="KW-0539">Nucleus</keyword>
<dbReference type="Pfam" id="PF00172">
    <property type="entry name" value="Zn_clus"/>
    <property type="match status" value="1"/>
</dbReference>
<dbReference type="InterPro" id="IPR050987">
    <property type="entry name" value="AtrR-like"/>
</dbReference>
<organism evidence="7 8">
    <name type="scientific">Saitozyma podzolica</name>
    <dbReference type="NCBI Taxonomy" id="1890683"/>
    <lineage>
        <taxon>Eukaryota</taxon>
        <taxon>Fungi</taxon>
        <taxon>Dikarya</taxon>
        <taxon>Basidiomycota</taxon>
        <taxon>Agaricomycotina</taxon>
        <taxon>Tremellomycetes</taxon>
        <taxon>Tremellales</taxon>
        <taxon>Trimorphomycetaceae</taxon>
        <taxon>Saitozyma</taxon>
    </lineage>
</organism>
<evidence type="ECO:0000256" key="2">
    <source>
        <dbReference type="ARBA" id="ARBA00022723"/>
    </source>
</evidence>
<feature type="compositionally biased region" description="Low complexity" evidence="5">
    <location>
        <begin position="884"/>
        <end position="897"/>
    </location>
</feature>
<feature type="region of interest" description="Disordered" evidence="5">
    <location>
        <begin position="339"/>
        <end position="413"/>
    </location>
</feature>
<dbReference type="Pfam" id="PF04082">
    <property type="entry name" value="Fungal_trans"/>
    <property type="match status" value="1"/>
</dbReference>
<dbReference type="Gene3D" id="4.10.240.10">
    <property type="entry name" value="Zn(2)-C6 fungal-type DNA-binding domain"/>
    <property type="match status" value="1"/>
</dbReference>
<feature type="domain" description="Zn(2)-C6 fungal-type" evidence="6">
    <location>
        <begin position="89"/>
        <end position="118"/>
    </location>
</feature>
<comment type="subcellular location">
    <subcellularLocation>
        <location evidence="1">Nucleus</location>
    </subcellularLocation>
</comment>
<feature type="compositionally biased region" description="Low complexity" evidence="5">
    <location>
        <begin position="352"/>
        <end position="390"/>
    </location>
</feature>
<dbReference type="OrthoDB" id="25921at2759"/>
<dbReference type="GO" id="GO:0005634">
    <property type="term" value="C:nucleus"/>
    <property type="evidence" value="ECO:0007669"/>
    <property type="project" value="UniProtKB-SubCell"/>
</dbReference>
<reference evidence="7 8" key="1">
    <citation type="submission" date="2018-11" db="EMBL/GenBank/DDBJ databases">
        <title>Genome sequence of Saitozyma podzolica DSM 27192.</title>
        <authorList>
            <person name="Aliyu H."/>
            <person name="Gorte O."/>
            <person name="Ochsenreither K."/>
        </authorList>
    </citation>
    <scope>NUCLEOTIDE SEQUENCE [LARGE SCALE GENOMIC DNA]</scope>
    <source>
        <strain evidence="7 8">DSM 27192</strain>
    </source>
</reference>
<comment type="caution">
    <text evidence="7">The sequence shown here is derived from an EMBL/GenBank/DDBJ whole genome shotgun (WGS) entry which is preliminary data.</text>
</comment>
<evidence type="ECO:0000313" key="8">
    <source>
        <dbReference type="Proteomes" id="UP000279259"/>
    </source>
</evidence>
<proteinExistence type="predicted"/>
<feature type="compositionally biased region" description="Polar residues" evidence="5">
    <location>
        <begin position="1"/>
        <end position="10"/>
    </location>
</feature>
<dbReference type="SMART" id="SM00066">
    <property type="entry name" value="GAL4"/>
    <property type="match status" value="1"/>
</dbReference>
<dbReference type="GO" id="GO:0000981">
    <property type="term" value="F:DNA-binding transcription factor activity, RNA polymerase II-specific"/>
    <property type="evidence" value="ECO:0007669"/>
    <property type="project" value="InterPro"/>
</dbReference>
<keyword evidence="3" id="KW-0238">DNA-binding</keyword>
<evidence type="ECO:0000256" key="4">
    <source>
        <dbReference type="ARBA" id="ARBA00023242"/>
    </source>
</evidence>
<dbReference type="InterPro" id="IPR036864">
    <property type="entry name" value="Zn2-C6_fun-type_DNA-bd_sf"/>
</dbReference>
<feature type="region of interest" description="Disordered" evidence="5">
    <location>
        <begin position="860"/>
        <end position="930"/>
    </location>
</feature>
<dbReference type="GO" id="GO:0006351">
    <property type="term" value="P:DNA-templated transcription"/>
    <property type="evidence" value="ECO:0007669"/>
    <property type="project" value="InterPro"/>
</dbReference>
<dbReference type="GO" id="GO:0008270">
    <property type="term" value="F:zinc ion binding"/>
    <property type="evidence" value="ECO:0007669"/>
    <property type="project" value="InterPro"/>
</dbReference>
<dbReference type="InterPro" id="IPR007219">
    <property type="entry name" value="XnlR_reg_dom"/>
</dbReference>
<dbReference type="CDD" id="cd12148">
    <property type="entry name" value="fungal_TF_MHR"/>
    <property type="match status" value="1"/>
</dbReference>
<gene>
    <name evidence="7" type="ORF">EHS25_004248</name>
</gene>
<dbReference type="PANTHER" id="PTHR46910:SF3">
    <property type="entry name" value="HALOTOLERANCE PROTEIN 9-RELATED"/>
    <property type="match status" value="1"/>
</dbReference>